<dbReference type="EMBL" id="CAUYUJ010001091">
    <property type="protein sequence ID" value="CAK0794112.1"/>
    <property type="molecule type" value="Genomic_DNA"/>
</dbReference>
<evidence type="ECO:0000313" key="2">
    <source>
        <dbReference type="EMBL" id="CAK0794112.1"/>
    </source>
</evidence>
<gene>
    <name evidence="2" type="ORF">PCOR1329_LOCUS4201</name>
</gene>
<protein>
    <submittedName>
        <fullName evidence="2">Uncharacterized protein</fullName>
    </submittedName>
</protein>
<dbReference type="Proteomes" id="UP001189429">
    <property type="component" value="Unassembled WGS sequence"/>
</dbReference>
<accession>A0ABN9PM30</accession>
<organism evidence="2 3">
    <name type="scientific">Prorocentrum cordatum</name>
    <dbReference type="NCBI Taxonomy" id="2364126"/>
    <lineage>
        <taxon>Eukaryota</taxon>
        <taxon>Sar</taxon>
        <taxon>Alveolata</taxon>
        <taxon>Dinophyceae</taxon>
        <taxon>Prorocentrales</taxon>
        <taxon>Prorocentraceae</taxon>
        <taxon>Prorocentrum</taxon>
    </lineage>
</organism>
<sequence length="348" mass="36588">MTVAITIQRYMIAELTVYPDTGMLPTDAQTDRPAPTHNVITVVRDEEEEFSHGSDGAVEARAASKVVKPKTDIPFELKVCTYNALTDKGFNAGGGEDEVGAAARQQEPALAVKNASFHLGEVQAGSQAAVTGYWHELYTLFEQDAALEDAAGGVEHWEEGPAEGAGSEASEDEPGASSRQPAGEASRGPVVGYSVRVRVAHAGAVLALGAEGHPRPCGVPVVPGAAAGTLGDQAQLCMESWEVTVMQLAAGSGAEGGPSVTGLVRSLAVFLHRRSDGGQEQTPMQAGMARRARGQQALRRGRSFGVDCELRQQLWAPLLPCITAPRGDFSPPPSRRIPWQAVSLMSGL</sequence>
<reference evidence="2" key="1">
    <citation type="submission" date="2023-10" db="EMBL/GenBank/DDBJ databases">
        <authorList>
            <person name="Chen Y."/>
            <person name="Shah S."/>
            <person name="Dougan E. K."/>
            <person name="Thang M."/>
            <person name="Chan C."/>
        </authorList>
    </citation>
    <scope>NUCLEOTIDE SEQUENCE [LARGE SCALE GENOMIC DNA]</scope>
</reference>
<name>A0ABN9PM30_9DINO</name>
<feature type="region of interest" description="Disordered" evidence="1">
    <location>
        <begin position="157"/>
        <end position="187"/>
    </location>
</feature>
<proteinExistence type="predicted"/>
<keyword evidence="3" id="KW-1185">Reference proteome</keyword>
<evidence type="ECO:0000256" key="1">
    <source>
        <dbReference type="SAM" id="MobiDB-lite"/>
    </source>
</evidence>
<comment type="caution">
    <text evidence="2">The sequence shown here is derived from an EMBL/GenBank/DDBJ whole genome shotgun (WGS) entry which is preliminary data.</text>
</comment>
<evidence type="ECO:0000313" key="3">
    <source>
        <dbReference type="Proteomes" id="UP001189429"/>
    </source>
</evidence>